<accession>A0ABX2THQ2</accession>
<name>A0ABX2THQ2_9PROT</name>
<sequence length="74" mass="7977">MDDRIEIALPDGAAVRVGAGFDAAGPAGARAMIAPPPRVRVLIWSEPVDFRRGMDSLAALVHARYPARRNVGRR</sequence>
<organism evidence="1 2">
    <name type="scientific">Azospirillum oleiclasticum</name>
    <dbReference type="NCBI Taxonomy" id="2735135"/>
    <lineage>
        <taxon>Bacteria</taxon>
        <taxon>Pseudomonadati</taxon>
        <taxon>Pseudomonadota</taxon>
        <taxon>Alphaproteobacteria</taxon>
        <taxon>Rhodospirillales</taxon>
        <taxon>Azospirillaceae</taxon>
        <taxon>Azospirillum</taxon>
    </lineage>
</organism>
<comment type="caution">
    <text evidence="1">The sequence shown here is derived from an EMBL/GenBank/DDBJ whole genome shotgun (WGS) entry which is preliminary data.</text>
</comment>
<gene>
    <name evidence="1" type="ORF">HND93_26515</name>
</gene>
<dbReference type="Proteomes" id="UP000584642">
    <property type="component" value="Unassembled WGS sequence"/>
</dbReference>
<evidence type="ECO:0000313" key="2">
    <source>
        <dbReference type="Proteomes" id="UP000584642"/>
    </source>
</evidence>
<protein>
    <submittedName>
        <fullName evidence="1">Uncharacterized protein</fullName>
    </submittedName>
</protein>
<evidence type="ECO:0000313" key="1">
    <source>
        <dbReference type="EMBL" id="NYZ23275.1"/>
    </source>
</evidence>
<dbReference type="EMBL" id="JABFDB010000025">
    <property type="protein sequence ID" value="NYZ23275.1"/>
    <property type="molecule type" value="Genomic_DNA"/>
</dbReference>
<keyword evidence="2" id="KW-1185">Reference proteome</keyword>
<dbReference type="RefSeq" id="WP_180285043.1">
    <property type="nucleotide sequence ID" value="NZ_JABFDB010000025.1"/>
</dbReference>
<proteinExistence type="predicted"/>
<reference evidence="1 2" key="1">
    <citation type="submission" date="2020-05" db="EMBL/GenBank/DDBJ databases">
        <title>Azospirillum oleiclasticum sp. nov, a nitrogen-fixing and heavy crude oil-emulsifying bacterium isolated from the crude oil of Yumen Oilfield.</title>
        <authorList>
            <person name="Wu D."/>
            <person name="Cai M."/>
            <person name="Zhang X."/>
        </authorList>
    </citation>
    <scope>NUCLEOTIDE SEQUENCE [LARGE SCALE GENOMIC DNA]</scope>
    <source>
        <strain evidence="1 2">ROY-1-1-2</strain>
    </source>
</reference>